<dbReference type="PANTHER" id="PTHR32077">
    <property type="entry name" value="FASCICLIN-LIKE ARABINOGALACTAN PROTEIN"/>
    <property type="match status" value="1"/>
</dbReference>
<reference evidence="14" key="2">
    <citation type="journal article" date="2018" name="BMC Genomics">
        <title>A manually annotated Actinidia chinensis var. chinensis (kiwifruit) genome highlights the challenges associated with draft genomes and gene prediction in plants.</title>
        <authorList>
            <person name="Pilkington S.M."/>
            <person name="Crowhurst R."/>
            <person name="Hilario E."/>
            <person name="Nardozza S."/>
            <person name="Fraser L."/>
            <person name="Peng Y."/>
            <person name="Gunaseelan K."/>
            <person name="Simpson R."/>
            <person name="Tahir J."/>
            <person name="Deroles S.C."/>
            <person name="Templeton K."/>
            <person name="Luo Z."/>
            <person name="Davy M."/>
            <person name="Cheng C."/>
            <person name="McNeilage M."/>
            <person name="Scaglione D."/>
            <person name="Liu Y."/>
            <person name="Zhang Q."/>
            <person name="Datson P."/>
            <person name="De Silva N."/>
            <person name="Gardiner S.E."/>
            <person name="Bassett H."/>
            <person name="Chagne D."/>
            <person name="McCallum J."/>
            <person name="Dzierzon H."/>
            <person name="Deng C."/>
            <person name="Wang Y.Y."/>
            <person name="Barron L."/>
            <person name="Manako K."/>
            <person name="Bowen J."/>
            <person name="Foster T.M."/>
            <person name="Erridge Z.A."/>
            <person name="Tiffin H."/>
            <person name="Waite C.N."/>
            <person name="Davies K.M."/>
            <person name="Grierson E.P."/>
            <person name="Laing W.A."/>
            <person name="Kirk R."/>
            <person name="Chen X."/>
            <person name="Wood M."/>
            <person name="Montefiori M."/>
            <person name="Brummell D.A."/>
            <person name="Schwinn K.E."/>
            <person name="Catanach A."/>
            <person name="Fullerton C."/>
            <person name="Li D."/>
            <person name="Meiyalaghan S."/>
            <person name="Nieuwenhuizen N."/>
            <person name="Read N."/>
            <person name="Prakash R."/>
            <person name="Hunter D."/>
            <person name="Zhang H."/>
            <person name="McKenzie M."/>
            <person name="Knabel M."/>
            <person name="Harris A."/>
            <person name="Allan A.C."/>
            <person name="Gleave A."/>
            <person name="Chen A."/>
            <person name="Janssen B.J."/>
            <person name="Plunkett B."/>
            <person name="Ampomah-Dwamena C."/>
            <person name="Voogd C."/>
            <person name="Leif D."/>
            <person name="Lafferty D."/>
            <person name="Souleyre E.J.F."/>
            <person name="Varkonyi-Gasic E."/>
            <person name="Gambi F."/>
            <person name="Hanley J."/>
            <person name="Yao J.L."/>
            <person name="Cheung J."/>
            <person name="David K.M."/>
            <person name="Warren B."/>
            <person name="Marsh K."/>
            <person name="Snowden K.C."/>
            <person name="Lin-Wang K."/>
            <person name="Brian L."/>
            <person name="Martinez-Sanchez M."/>
            <person name="Wang M."/>
            <person name="Ileperuma N."/>
            <person name="Macnee N."/>
            <person name="Campin R."/>
            <person name="McAtee P."/>
            <person name="Drummond R.S.M."/>
            <person name="Espley R.V."/>
            <person name="Ireland H.S."/>
            <person name="Wu R."/>
            <person name="Atkinson R.G."/>
            <person name="Karunairetnam S."/>
            <person name="Bulley S."/>
            <person name="Chunkath S."/>
            <person name="Hanley Z."/>
            <person name="Storey R."/>
            <person name="Thrimawithana A.H."/>
            <person name="Thomson S."/>
            <person name="David C."/>
            <person name="Testolin R."/>
            <person name="Huang H."/>
            <person name="Hellens R.P."/>
            <person name="Schaffer R.J."/>
        </authorList>
    </citation>
    <scope>NUCLEOTIDE SEQUENCE [LARGE SCALE GENOMIC DNA]</scope>
    <source>
        <strain evidence="14">cv. Red5</strain>
    </source>
</reference>
<keyword evidence="4" id="KW-0449">Lipoprotein</keyword>
<dbReference type="PROSITE" id="PS50213">
    <property type="entry name" value="FAS1"/>
    <property type="match status" value="1"/>
</dbReference>
<dbReference type="SMART" id="SM00554">
    <property type="entry name" value="FAS1"/>
    <property type="match status" value="1"/>
</dbReference>
<comment type="similarity">
    <text evidence="2">Belongs to the fasciclin-like AGP family.</text>
</comment>
<evidence type="ECO:0000313" key="13">
    <source>
        <dbReference type="EMBL" id="PSS05671.1"/>
    </source>
</evidence>
<evidence type="ECO:0000256" key="11">
    <source>
        <dbReference type="SAM" id="SignalP"/>
    </source>
</evidence>
<evidence type="ECO:0000256" key="8">
    <source>
        <dbReference type="ARBA" id="ARBA00023180"/>
    </source>
</evidence>
<evidence type="ECO:0000256" key="10">
    <source>
        <dbReference type="SAM" id="MobiDB-lite"/>
    </source>
</evidence>
<feature type="domain" description="FAS1" evidence="12">
    <location>
        <begin position="34"/>
        <end position="178"/>
    </location>
</feature>
<evidence type="ECO:0000256" key="5">
    <source>
        <dbReference type="ARBA" id="ARBA00022729"/>
    </source>
</evidence>
<dbReference type="GO" id="GO:0005886">
    <property type="term" value="C:plasma membrane"/>
    <property type="evidence" value="ECO:0007669"/>
    <property type="project" value="UniProtKB-SubCell"/>
</dbReference>
<name>A0A2R6QC26_ACTCC</name>
<organism evidence="13 14">
    <name type="scientific">Actinidia chinensis var. chinensis</name>
    <name type="common">Chinese soft-hair kiwi</name>
    <dbReference type="NCBI Taxonomy" id="1590841"/>
    <lineage>
        <taxon>Eukaryota</taxon>
        <taxon>Viridiplantae</taxon>
        <taxon>Streptophyta</taxon>
        <taxon>Embryophyta</taxon>
        <taxon>Tracheophyta</taxon>
        <taxon>Spermatophyta</taxon>
        <taxon>Magnoliopsida</taxon>
        <taxon>eudicotyledons</taxon>
        <taxon>Gunneridae</taxon>
        <taxon>Pentapetalae</taxon>
        <taxon>asterids</taxon>
        <taxon>Ericales</taxon>
        <taxon>Actinidiaceae</taxon>
        <taxon>Actinidia</taxon>
    </lineage>
</organism>
<evidence type="ECO:0000256" key="6">
    <source>
        <dbReference type="ARBA" id="ARBA00022974"/>
    </source>
</evidence>
<dbReference type="SUPFAM" id="SSF82153">
    <property type="entry name" value="FAS1 domain"/>
    <property type="match status" value="1"/>
</dbReference>
<feature type="signal peptide" evidence="11">
    <location>
        <begin position="1"/>
        <end position="21"/>
    </location>
</feature>
<reference evidence="13 14" key="1">
    <citation type="submission" date="2017-07" db="EMBL/GenBank/DDBJ databases">
        <title>An improved, manually edited Actinidia chinensis var. chinensis (kiwifruit) genome highlights the challenges associated with draft genomes and gene prediction in plants.</title>
        <authorList>
            <person name="Pilkington S."/>
            <person name="Crowhurst R."/>
            <person name="Hilario E."/>
            <person name="Nardozza S."/>
            <person name="Fraser L."/>
            <person name="Peng Y."/>
            <person name="Gunaseelan K."/>
            <person name="Simpson R."/>
            <person name="Tahir J."/>
            <person name="Deroles S."/>
            <person name="Templeton K."/>
            <person name="Luo Z."/>
            <person name="Davy M."/>
            <person name="Cheng C."/>
            <person name="Mcneilage M."/>
            <person name="Scaglione D."/>
            <person name="Liu Y."/>
            <person name="Zhang Q."/>
            <person name="Datson P."/>
            <person name="De Silva N."/>
            <person name="Gardiner S."/>
            <person name="Bassett H."/>
            <person name="Chagne D."/>
            <person name="Mccallum J."/>
            <person name="Dzierzon H."/>
            <person name="Deng C."/>
            <person name="Wang Y.-Y."/>
            <person name="Barron N."/>
            <person name="Manako K."/>
            <person name="Bowen J."/>
            <person name="Foster T."/>
            <person name="Erridge Z."/>
            <person name="Tiffin H."/>
            <person name="Waite C."/>
            <person name="Davies K."/>
            <person name="Grierson E."/>
            <person name="Laing W."/>
            <person name="Kirk R."/>
            <person name="Chen X."/>
            <person name="Wood M."/>
            <person name="Montefiori M."/>
            <person name="Brummell D."/>
            <person name="Schwinn K."/>
            <person name="Catanach A."/>
            <person name="Fullerton C."/>
            <person name="Li D."/>
            <person name="Meiyalaghan S."/>
            <person name="Nieuwenhuizen N."/>
            <person name="Read N."/>
            <person name="Prakash R."/>
            <person name="Hunter D."/>
            <person name="Zhang H."/>
            <person name="Mckenzie M."/>
            <person name="Knabel M."/>
            <person name="Harris A."/>
            <person name="Allan A."/>
            <person name="Chen A."/>
            <person name="Janssen B."/>
            <person name="Plunkett B."/>
            <person name="Dwamena C."/>
            <person name="Voogd C."/>
            <person name="Leif D."/>
            <person name="Lafferty D."/>
            <person name="Souleyre E."/>
            <person name="Varkonyi-Gasic E."/>
            <person name="Gambi F."/>
            <person name="Hanley J."/>
            <person name="Yao J.-L."/>
            <person name="Cheung J."/>
            <person name="David K."/>
            <person name="Warren B."/>
            <person name="Marsh K."/>
            <person name="Snowden K."/>
            <person name="Lin-Wang K."/>
            <person name="Brian L."/>
            <person name="Martinez-Sanchez M."/>
            <person name="Wang M."/>
            <person name="Ileperuma N."/>
            <person name="Macnee N."/>
            <person name="Campin R."/>
            <person name="Mcatee P."/>
            <person name="Drummond R."/>
            <person name="Espley R."/>
            <person name="Ireland H."/>
            <person name="Wu R."/>
            <person name="Atkinson R."/>
            <person name="Karunairetnam S."/>
            <person name="Bulley S."/>
            <person name="Chunkath S."/>
            <person name="Hanley Z."/>
            <person name="Storey R."/>
            <person name="Thrimawithana A."/>
            <person name="Thomson S."/>
            <person name="David C."/>
            <person name="Testolin R."/>
        </authorList>
    </citation>
    <scope>NUCLEOTIDE SEQUENCE [LARGE SCALE GENOMIC DNA]</scope>
    <source>
        <strain evidence="14">cv. Red5</strain>
        <tissue evidence="13">Young leaf</tissue>
    </source>
</reference>
<feature type="chain" id="PRO_5015329405" evidence="11">
    <location>
        <begin position="22"/>
        <end position="242"/>
    </location>
</feature>
<evidence type="ECO:0000259" key="12">
    <source>
        <dbReference type="PROSITE" id="PS50213"/>
    </source>
</evidence>
<sequence length="242" mass="25354">MAFPPLLFPLFSLLLATLSLAQTPSAPAPTPEGPINVTAILEKGGQYTTLIRLLNTTQVGDQINNQLNNSHDGMTVFAPTDNAFSNLPSGTLNNLNPQQQVQLILYHVAPKYYSRADLLTVSNPVRTQASGQDGGVWGLYFSGEGNQVNVSTGVVETQINNALRQEAPLAVYEVDKVLIPKEFSEAKAPVASPPPSTNTSTGSNTTKSTGAAAEAPESGSGRLQMGVGLVAGVGLFCMGLLS</sequence>
<dbReference type="AlphaFoldDB" id="A0A2R6QC26"/>
<keyword evidence="8" id="KW-0325">Glycoprotein</keyword>
<dbReference type="EMBL" id="NKQK01000017">
    <property type="protein sequence ID" value="PSS05671.1"/>
    <property type="molecule type" value="Genomic_DNA"/>
</dbReference>
<dbReference type="Proteomes" id="UP000241394">
    <property type="component" value="Chromosome LG17"/>
</dbReference>
<dbReference type="PANTHER" id="PTHR32077:SF54">
    <property type="entry name" value="FASCICLIN-LIKE ARABINOGALACTAN PROTEIN 13-RELATED"/>
    <property type="match status" value="1"/>
</dbReference>
<keyword evidence="3" id="KW-1003">Cell membrane</keyword>
<evidence type="ECO:0000256" key="7">
    <source>
        <dbReference type="ARBA" id="ARBA00023136"/>
    </source>
</evidence>
<dbReference type="Pfam" id="PF02469">
    <property type="entry name" value="Fasciclin"/>
    <property type="match status" value="1"/>
</dbReference>
<dbReference type="Gramene" id="PSS05671">
    <property type="protein sequence ID" value="PSS05671"/>
    <property type="gene ID" value="CEY00_Acc18940"/>
</dbReference>
<keyword evidence="14" id="KW-1185">Reference proteome</keyword>
<protein>
    <submittedName>
        <fullName evidence="13">Fasciclin-like arabinogalactan protein</fullName>
    </submittedName>
</protein>
<keyword evidence="7" id="KW-0472">Membrane</keyword>
<gene>
    <name evidence="13" type="ORF">CEY00_Acc18940</name>
</gene>
<dbReference type="FunFam" id="2.30.180.10:FF:000006">
    <property type="entry name" value="Fasciclin-like arabinogalactan protein 11"/>
    <property type="match status" value="1"/>
</dbReference>
<keyword evidence="5 11" id="KW-0732">Signal</keyword>
<dbReference type="InterPro" id="IPR045003">
    <property type="entry name" value="FLA_A"/>
</dbReference>
<evidence type="ECO:0000313" key="14">
    <source>
        <dbReference type="Proteomes" id="UP000241394"/>
    </source>
</evidence>
<dbReference type="InterPro" id="IPR000782">
    <property type="entry name" value="FAS1_domain"/>
</dbReference>
<comment type="function">
    <text evidence="9">May be a cell surface adhesion protein.</text>
</comment>
<dbReference type="InParanoid" id="A0A2R6QC26"/>
<keyword evidence="4" id="KW-0336">GPI-anchor</keyword>
<evidence type="ECO:0000256" key="1">
    <source>
        <dbReference type="ARBA" id="ARBA00004609"/>
    </source>
</evidence>
<keyword evidence="6" id="KW-0654">Proteoglycan</keyword>
<dbReference type="FunCoup" id="A0A2R6QC26">
    <property type="interactions" value="173"/>
</dbReference>
<evidence type="ECO:0000256" key="4">
    <source>
        <dbReference type="ARBA" id="ARBA00022622"/>
    </source>
</evidence>
<dbReference type="InterPro" id="IPR036378">
    <property type="entry name" value="FAS1_dom_sf"/>
</dbReference>
<comment type="caution">
    <text evidence="13">The sequence shown here is derived from an EMBL/GenBank/DDBJ whole genome shotgun (WGS) entry which is preliminary data.</text>
</comment>
<evidence type="ECO:0000256" key="9">
    <source>
        <dbReference type="ARBA" id="ARBA00024686"/>
    </source>
</evidence>
<comment type="subcellular location">
    <subcellularLocation>
        <location evidence="1">Cell membrane</location>
        <topology evidence="1">Lipid-anchor</topology>
        <topology evidence="1">GPI-anchor</topology>
    </subcellularLocation>
</comment>
<dbReference type="GO" id="GO:0009834">
    <property type="term" value="P:plant-type secondary cell wall biogenesis"/>
    <property type="evidence" value="ECO:0007669"/>
    <property type="project" value="TreeGrafter"/>
</dbReference>
<evidence type="ECO:0000256" key="2">
    <source>
        <dbReference type="ARBA" id="ARBA00007843"/>
    </source>
</evidence>
<dbReference type="OrthoDB" id="286301at2759"/>
<feature type="region of interest" description="Disordered" evidence="10">
    <location>
        <begin position="187"/>
        <end position="220"/>
    </location>
</feature>
<evidence type="ECO:0000256" key="3">
    <source>
        <dbReference type="ARBA" id="ARBA00022475"/>
    </source>
</evidence>
<feature type="compositionally biased region" description="Low complexity" evidence="10">
    <location>
        <begin position="197"/>
        <end position="220"/>
    </location>
</feature>
<dbReference type="STRING" id="1590841.A0A2R6QC26"/>
<dbReference type="GO" id="GO:0098552">
    <property type="term" value="C:side of membrane"/>
    <property type="evidence" value="ECO:0007669"/>
    <property type="project" value="UniProtKB-KW"/>
</dbReference>
<dbReference type="OMA" id="YHIIPKY"/>
<accession>A0A2R6QC26</accession>
<proteinExistence type="inferred from homology"/>
<dbReference type="Gene3D" id="2.30.180.10">
    <property type="entry name" value="FAS1 domain"/>
    <property type="match status" value="1"/>
</dbReference>